<dbReference type="GO" id="GO:0030288">
    <property type="term" value="C:outer membrane-bounded periplasmic space"/>
    <property type="evidence" value="ECO:0007669"/>
    <property type="project" value="UniProtKB-ARBA"/>
</dbReference>
<feature type="signal peptide" evidence="2">
    <location>
        <begin position="1"/>
        <end position="22"/>
    </location>
</feature>
<reference evidence="3 4" key="1">
    <citation type="submission" date="2019-03" db="EMBL/GenBank/DDBJ databases">
        <authorList>
            <consortium name="Pathogen Informatics"/>
        </authorList>
    </citation>
    <scope>NUCLEOTIDE SEQUENCE [LARGE SCALE GENOMIC DNA]</scope>
    <source>
        <strain evidence="3 4">NCTC12998</strain>
    </source>
</reference>
<dbReference type="PANTHER" id="PTHR30222">
    <property type="entry name" value="SPERMIDINE/PUTRESCINE-BINDING PERIPLASMIC PROTEIN"/>
    <property type="match status" value="1"/>
</dbReference>
<keyword evidence="1 2" id="KW-0732">Signal</keyword>
<sequence length="237" mass="25661">MSKKIARGSLCALGMAILTAQAAEPPASLDKGEGRLDIIAWPGYIERGQTDKNYDWVTQFEKESGCQVNVKTAATSDEMVSLMAKGGYDLVTASGDASLRLIMGKRVQPINTALISNWSTLDPRVEKGAWFNVGGKVYGTPYQWGPNLLMYNTKIFPTPPDSWNVVFVEQKLSDGKSNQGRVQAYDGPYLYCRCGAIRESHPAAAGYHRSLPVDRSTVSGGAEGAARSAWVNPPLLA</sequence>
<protein>
    <submittedName>
        <fullName evidence="3">Putrescine-binding periplasmic protein</fullName>
    </submittedName>
</protein>
<name>A0A485AKC0_RAOPL</name>
<accession>A0A485AKC0</accession>
<evidence type="ECO:0000256" key="1">
    <source>
        <dbReference type="ARBA" id="ARBA00022729"/>
    </source>
</evidence>
<dbReference type="Pfam" id="PF01547">
    <property type="entry name" value="SBP_bac_1"/>
    <property type="match status" value="1"/>
</dbReference>
<evidence type="ECO:0000313" key="3">
    <source>
        <dbReference type="EMBL" id="VFS60536.1"/>
    </source>
</evidence>
<evidence type="ECO:0000256" key="2">
    <source>
        <dbReference type="SAM" id="SignalP"/>
    </source>
</evidence>
<evidence type="ECO:0000313" key="4">
    <source>
        <dbReference type="Proteomes" id="UP000345637"/>
    </source>
</evidence>
<dbReference type="Proteomes" id="UP000345637">
    <property type="component" value="Unassembled WGS sequence"/>
</dbReference>
<gene>
    <name evidence="3" type="primary">potF_1</name>
    <name evidence="3" type="ORF">NCTC12998_01352</name>
</gene>
<dbReference type="InterPro" id="IPR006059">
    <property type="entry name" value="SBP"/>
</dbReference>
<dbReference type="AlphaFoldDB" id="A0A485AKC0"/>
<feature type="chain" id="PRO_5019735106" evidence="2">
    <location>
        <begin position="23"/>
        <end position="237"/>
    </location>
</feature>
<organism evidence="3 4">
    <name type="scientific">Raoultella planticola</name>
    <name type="common">Klebsiella planticola</name>
    <dbReference type="NCBI Taxonomy" id="575"/>
    <lineage>
        <taxon>Bacteria</taxon>
        <taxon>Pseudomonadati</taxon>
        <taxon>Pseudomonadota</taxon>
        <taxon>Gammaproteobacteria</taxon>
        <taxon>Enterobacterales</taxon>
        <taxon>Enterobacteriaceae</taxon>
        <taxon>Klebsiella/Raoultella group</taxon>
        <taxon>Raoultella</taxon>
    </lineage>
</organism>
<dbReference type="Gene3D" id="3.40.190.10">
    <property type="entry name" value="Periplasmic binding protein-like II"/>
    <property type="match status" value="1"/>
</dbReference>
<dbReference type="SUPFAM" id="SSF53850">
    <property type="entry name" value="Periplasmic binding protein-like II"/>
    <property type="match status" value="1"/>
</dbReference>
<dbReference type="EMBL" id="CAADJE010000016">
    <property type="protein sequence ID" value="VFS60536.1"/>
    <property type="molecule type" value="Genomic_DNA"/>
</dbReference>
<dbReference type="PANTHER" id="PTHR30222:SF18">
    <property type="entry name" value="BIFUNCTIONAL POLYHYDROXYBUTYRATE SYNTHASE _ ABC TRANSPORTER PERIPLASMIC BINDING PROTEIN-RELATED"/>
    <property type="match status" value="1"/>
</dbReference>
<proteinExistence type="predicted"/>